<reference evidence="2" key="1">
    <citation type="submission" date="2009-10" db="EMBL/GenBank/DDBJ databases">
        <title>Diversity of trophic interactions inside an arsenic-rich microbial ecosystem.</title>
        <authorList>
            <person name="Bertin P.N."/>
            <person name="Heinrich-Salmeron A."/>
            <person name="Pelletier E."/>
            <person name="Goulhen-Chollet F."/>
            <person name="Arsene-Ploetze F."/>
            <person name="Gallien S."/>
            <person name="Calteau A."/>
            <person name="Vallenet D."/>
            <person name="Casiot C."/>
            <person name="Chane-Woon-Ming B."/>
            <person name="Giloteaux L."/>
            <person name="Barakat M."/>
            <person name="Bonnefoy V."/>
            <person name="Bruneel O."/>
            <person name="Chandler M."/>
            <person name="Cleiss J."/>
            <person name="Duran R."/>
            <person name="Elbaz-Poulichet F."/>
            <person name="Fonknechten N."/>
            <person name="Lauga B."/>
            <person name="Mornico D."/>
            <person name="Ortet P."/>
            <person name="Schaeffer C."/>
            <person name="Siguier P."/>
            <person name="Alexander Thil Smith A."/>
            <person name="Van Dorsselaer A."/>
            <person name="Weissenbach J."/>
            <person name="Medigue C."/>
            <person name="Le Paslier D."/>
        </authorList>
    </citation>
    <scope>NUCLEOTIDE SEQUENCE</scope>
</reference>
<sequence length="430" mass="49491">MVNQELRRKGVTLFLLWQEYKASQNDGFLYSWFCENYRAWSGKLDAVMRQEHLAGEKCFVDYCGKTMPVTDRDTGEIRQVQIFVGVMGASNYTYAEATWSQTLPDWIGSHIRMLEYFGAAPEILVPDNLKSGVSKTCRYEPDTNPSYHAFANHYSIAVIPARSRKPRDKAKVECGVLIVTRWILACLRNHTFFSLAELNIAIGELLTRLNQRQFRKLAGCRESLFRSVDYPAMHTLPVERHIFSEWKKVRMGPDYHVDLGDRYYYSVPYTLIGKQLDVNFSEYVVEIMYRGQRVASHARRHSGDRHYSTLTAHMPKGHREMAEWTPERIINWATSVGIHTGKLIAALIERKQHPQQAFRAAIGIIRLGKSYGNERVEAACRRAYLTDAISYSSVNSILKHRLDAVPLPQDAKQSSLPLFHDNVRGSDYYH</sequence>
<evidence type="ECO:0000313" key="2">
    <source>
        <dbReference type="EMBL" id="CBI08905.1"/>
    </source>
</evidence>
<protein>
    <submittedName>
        <fullName evidence="2">Transposase of ISCARN78, IS21 family, ORFA</fullName>
    </submittedName>
</protein>
<dbReference type="EMBL" id="CABQ01000290">
    <property type="protein sequence ID" value="CBI08905.1"/>
    <property type="molecule type" value="Genomic_DNA"/>
</dbReference>
<organism evidence="2">
    <name type="scientific">mine drainage metagenome</name>
    <dbReference type="NCBI Taxonomy" id="410659"/>
    <lineage>
        <taxon>unclassified sequences</taxon>
        <taxon>metagenomes</taxon>
        <taxon>ecological metagenomes</taxon>
    </lineage>
</organism>
<dbReference type="Pfam" id="PF22483">
    <property type="entry name" value="Mu-transpos_C_2"/>
    <property type="match status" value="1"/>
</dbReference>
<gene>
    <name evidence="2" type="primary">istA</name>
    <name evidence="2" type="ORF">CARN6_2428</name>
</gene>
<proteinExistence type="predicted"/>
<accession>E6QNT4</accession>
<evidence type="ECO:0000259" key="1">
    <source>
        <dbReference type="PROSITE" id="PS50994"/>
    </source>
</evidence>
<feature type="domain" description="Integrase catalytic" evidence="1">
    <location>
        <begin position="50"/>
        <end position="230"/>
    </location>
</feature>
<dbReference type="AlphaFoldDB" id="E6QNT4"/>
<comment type="caution">
    <text evidence="2">The sequence shown here is derived from an EMBL/GenBank/DDBJ whole genome shotgun (WGS) entry which is preliminary data.</text>
</comment>
<dbReference type="PANTHER" id="PTHR35004">
    <property type="entry name" value="TRANSPOSASE RV3428C-RELATED"/>
    <property type="match status" value="1"/>
</dbReference>
<dbReference type="NCBIfam" id="NF033546">
    <property type="entry name" value="transpos_IS21"/>
    <property type="match status" value="1"/>
</dbReference>
<dbReference type="InterPro" id="IPR001584">
    <property type="entry name" value="Integrase_cat-core"/>
</dbReference>
<dbReference type="PANTHER" id="PTHR35004:SF8">
    <property type="entry name" value="TRANSPOSASE RV3428C-RELATED"/>
    <property type="match status" value="1"/>
</dbReference>
<dbReference type="PROSITE" id="PS50994">
    <property type="entry name" value="INTEGRASE"/>
    <property type="match status" value="1"/>
</dbReference>
<name>E6QNT4_9ZZZZ</name>
<dbReference type="InterPro" id="IPR054353">
    <property type="entry name" value="IstA-like_C"/>
</dbReference>
<dbReference type="GO" id="GO:0015074">
    <property type="term" value="P:DNA integration"/>
    <property type="evidence" value="ECO:0007669"/>
    <property type="project" value="InterPro"/>
</dbReference>